<feature type="domain" description="CCHC-type" evidence="2">
    <location>
        <begin position="253"/>
        <end position="267"/>
    </location>
</feature>
<evidence type="ECO:0000259" key="2">
    <source>
        <dbReference type="PROSITE" id="PS50158"/>
    </source>
</evidence>
<comment type="caution">
    <text evidence="3">The sequence shown here is derived from an EMBL/GenBank/DDBJ whole genome shotgun (WGS) entry which is preliminary data.</text>
</comment>
<evidence type="ECO:0000313" key="4">
    <source>
        <dbReference type="Proteomes" id="UP000541558"/>
    </source>
</evidence>
<dbReference type="Proteomes" id="UP000541558">
    <property type="component" value="Unassembled WGS sequence"/>
</dbReference>
<dbReference type="AlphaFoldDB" id="A0A8H5BJ50"/>
<keyword evidence="4" id="KW-1185">Reference proteome</keyword>
<keyword evidence="1" id="KW-0479">Metal-binding</keyword>
<dbReference type="PANTHER" id="PTHR47481">
    <property type="match status" value="1"/>
</dbReference>
<dbReference type="PANTHER" id="PTHR47481:SF7">
    <property type="entry name" value="CCHC-TYPE DOMAIN-CONTAINING PROTEIN"/>
    <property type="match status" value="1"/>
</dbReference>
<proteinExistence type="predicted"/>
<name>A0A8H5BJ50_9AGAR</name>
<dbReference type="GO" id="GO:0008270">
    <property type="term" value="F:zinc ion binding"/>
    <property type="evidence" value="ECO:0007669"/>
    <property type="project" value="UniProtKB-KW"/>
</dbReference>
<evidence type="ECO:0000256" key="1">
    <source>
        <dbReference type="PROSITE-ProRule" id="PRU00047"/>
    </source>
</evidence>
<dbReference type="PROSITE" id="PS50158">
    <property type="entry name" value="ZF_CCHC"/>
    <property type="match status" value="1"/>
</dbReference>
<gene>
    <name evidence="3" type="ORF">D9611_009316</name>
</gene>
<dbReference type="EMBL" id="JAACJK010000167">
    <property type="protein sequence ID" value="KAF5323092.1"/>
    <property type="molecule type" value="Genomic_DNA"/>
</dbReference>
<protein>
    <recommendedName>
        <fullName evidence="2">CCHC-type domain-containing protein</fullName>
    </recommendedName>
</protein>
<keyword evidence="1" id="KW-0863">Zinc-finger</keyword>
<dbReference type="Pfam" id="PF14223">
    <property type="entry name" value="Retrotran_gag_2"/>
    <property type="match status" value="1"/>
</dbReference>
<evidence type="ECO:0000313" key="3">
    <source>
        <dbReference type="EMBL" id="KAF5323092.1"/>
    </source>
</evidence>
<accession>A0A8H5BJ50</accession>
<dbReference type="GO" id="GO:0003676">
    <property type="term" value="F:nucleic acid binding"/>
    <property type="evidence" value="ECO:0007669"/>
    <property type="project" value="InterPro"/>
</dbReference>
<dbReference type="InterPro" id="IPR001878">
    <property type="entry name" value="Znf_CCHC"/>
</dbReference>
<keyword evidence="1" id="KW-0862">Zinc</keyword>
<dbReference type="OrthoDB" id="3265539at2759"/>
<sequence>MADSTSEPRAITFPPLNDDNYHYWTLRMEAELVRRGLYGHVIRGWLDDGVEWMEAMKEEDPQGWSARLVQWERKRMAKKRLDARAEIIARLSDSQLDHVLMLKDPVDIWEALQKVHVSRGLASRLSLRREFLKLAKKDDEAMSGFIGRVRKLAYQLKAIGVDVTDEDMILAATVGLGESWNGLVMTLDSTPAGELTFEYVVGRLLNEESKRRSEAPVKGAAAKEKKDTLALEGRSGATQTKEAYLAKGGVRACWQCGEEGHIKAFCKAECTDKGKQEENGRDARALIAYGRAGGAGTDVSKLVDLGERQVGVLY</sequence>
<organism evidence="3 4">
    <name type="scientific">Ephemerocybe angulata</name>
    <dbReference type="NCBI Taxonomy" id="980116"/>
    <lineage>
        <taxon>Eukaryota</taxon>
        <taxon>Fungi</taxon>
        <taxon>Dikarya</taxon>
        <taxon>Basidiomycota</taxon>
        <taxon>Agaricomycotina</taxon>
        <taxon>Agaricomycetes</taxon>
        <taxon>Agaricomycetidae</taxon>
        <taxon>Agaricales</taxon>
        <taxon>Agaricineae</taxon>
        <taxon>Psathyrellaceae</taxon>
        <taxon>Ephemerocybe</taxon>
    </lineage>
</organism>
<reference evidence="3 4" key="1">
    <citation type="journal article" date="2020" name="ISME J.">
        <title>Uncovering the hidden diversity of litter-decomposition mechanisms in mushroom-forming fungi.</title>
        <authorList>
            <person name="Floudas D."/>
            <person name="Bentzer J."/>
            <person name="Ahren D."/>
            <person name="Johansson T."/>
            <person name="Persson P."/>
            <person name="Tunlid A."/>
        </authorList>
    </citation>
    <scope>NUCLEOTIDE SEQUENCE [LARGE SCALE GENOMIC DNA]</scope>
    <source>
        <strain evidence="3 4">CBS 175.51</strain>
    </source>
</reference>